<dbReference type="Proteomes" id="UP000681722">
    <property type="component" value="Unassembled WGS sequence"/>
</dbReference>
<dbReference type="OrthoDB" id="5962582at2759"/>
<dbReference type="AlphaFoldDB" id="A0A815VN07"/>
<proteinExistence type="predicted"/>
<dbReference type="PANTHER" id="PTHR10656:SF69">
    <property type="entry name" value="MAB-21-LIKE HHH_H2TH-LIKE DOMAIN-CONTAINING PROTEIN"/>
    <property type="match status" value="1"/>
</dbReference>
<feature type="non-terminal residue" evidence="2">
    <location>
        <position position="228"/>
    </location>
</feature>
<dbReference type="EMBL" id="CAJNOQ010024722">
    <property type="protein sequence ID" value="CAF1530349.1"/>
    <property type="molecule type" value="Genomic_DNA"/>
</dbReference>
<dbReference type="Pfam" id="PF03281">
    <property type="entry name" value="Mab-21"/>
    <property type="match status" value="1"/>
</dbReference>
<evidence type="ECO:0000313" key="3">
    <source>
        <dbReference type="EMBL" id="CAF4389499.1"/>
    </source>
</evidence>
<evidence type="ECO:0000313" key="4">
    <source>
        <dbReference type="Proteomes" id="UP000663829"/>
    </source>
</evidence>
<comment type="caution">
    <text evidence="2">The sequence shown here is derived from an EMBL/GenBank/DDBJ whole genome shotgun (WGS) entry which is preliminary data.</text>
</comment>
<accession>A0A815VN07</accession>
<reference evidence="2" key="1">
    <citation type="submission" date="2021-02" db="EMBL/GenBank/DDBJ databases">
        <authorList>
            <person name="Nowell W R."/>
        </authorList>
    </citation>
    <scope>NUCLEOTIDE SEQUENCE</scope>
</reference>
<evidence type="ECO:0000313" key="2">
    <source>
        <dbReference type="EMBL" id="CAF1530349.1"/>
    </source>
</evidence>
<dbReference type="Proteomes" id="UP000663829">
    <property type="component" value="Unassembled WGS sequence"/>
</dbReference>
<sequence length="228" mass="26520">MFENLVEMLHFYACVTRRSLCVIRNIYDGNSGGWLFEITKKFTESLLKYPNLTIIRCGSFEEELCIPLVIIGNNRESTLTVDADHLIVDKNYLVVRNMKDIFQNNQQVLTFKPAAHDGSDQVFALECKAWPESAQNWIERISKNGWPSYALKEKIKANGCHLVPTGYDEDEWRISFTCAELELLNTISKKHKMTYGLLKFLIKYLCCINDITVFKSYQLKTLFLRYCE</sequence>
<dbReference type="InterPro" id="IPR046903">
    <property type="entry name" value="Mab-21-like_nuc_Trfase"/>
</dbReference>
<dbReference type="Gene3D" id="1.10.1410.40">
    <property type="match status" value="1"/>
</dbReference>
<gene>
    <name evidence="2" type="ORF">GPM918_LOCUS38012</name>
    <name evidence="3" type="ORF">SRO942_LOCUS38802</name>
</gene>
<dbReference type="PANTHER" id="PTHR10656">
    <property type="entry name" value="CELL FATE DETERMINING PROTEIN MAB21-RELATED"/>
    <property type="match status" value="1"/>
</dbReference>
<evidence type="ECO:0000259" key="1">
    <source>
        <dbReference type="Pfam" id="PF03281"/>
    </source>
</evidence>
<feature type="domain" description="Mab-21-like nucleotidyltransferase" evidence="1">
    <location>
        <begin position="120"/>
        <end position="185"/>
    </location>
</feature>
<dbReference type="EMBL" id="CAJOBC010090299">
    <property type="protein sequence ID" value="CAF4389499.1"/>
    <property type="molecule type" value="Genomic_DNA"/>
</dbReference>
<protein>
    <recommendedName>
        <fullName evidence="1">Mab-21-like nucleotidyltransferase domain-containing protein</fullName>
    </recommendedName>
</protein>
<organism evidence="2 4">
    <name type="scientific">Didymodactylos carnosus</name>
    <dbReference type="NCBI Taxonomy" id="1234261"/>
    <lineage>
        <taxon>Eukaryota</taxon>
        <taxon>Metazoa</taxon>
        <taxon>Spiralia</taxon>
        <taxon>Gnathifera</taxon>
        <taxon>Rotifera</taxon>
        <taxon>Eurotatoria</taxon>
        <taxon>Bdelloidea</taxon>
        <taxon>Philodinida</taxon>
        <taxon>Philodinidae</taxon>
        <taxon>Didymodactylos</taxon>
    </lineage>
</organism>
<name>A0A815VN07_9BILA</name>
<keyword evidence="4" id="KW-1185">Reference proteome</keyword>